<dbReference type="EnsemblPlants" id="TuG1812G0200001740.01.T01">
    <property type="protein sequence ID" value="TuG1812G0200001740.01.T01.cds361454"/>
    <property type="gene ID" value="TuG1812G0200001740.01"/>
</dbReference>
<keyword evidence="1" id="KW-1133">Transmembrane helix</keyword>
<evidence type="ECO:0000313" key="3">
    <source>
        <dbReference type="Proteomes" id="UP000015106"/>
    </source>
</evidence>
<reference evidence="3" key="1">
    <citation type="journal article" date="2013" name="Nature">
        <title>Draft genome of the wheat A-genome progenitor Triticum urartu.</title>
        <authorList>
            <person name="Ling H.Q."/>
            <person name="Zhao S."/>
            <person name="Liu D."/>
            <person name="Wang J."/>
            <person name="Sun H."/>
            <person name="Zhang C."/>
            <person name="Fan H."/>
            <person name="Li D."/>
            <person name="Dong L."/>
            <person name="Tao Y."/>
            <person name="Gao C."/>
            <person name="Wu H."/>
            <person name="Li Y."/>
            <person name="Cui Y."/>
            <person name="Guo X."/>
            <person name="Zheng S."/>
            <person name="Wang B."/>
            <person name="Yu K."/>
            <person name="Liang Q."/>
            <person name="Yang W."/>
            <person name="Lou X."/>
            <person name="Chen J."/>
            <person name="Feng M."/>
            <person name="Jian J."/>
            <person name="Zhang X."/>
            <person name="Luo G."/>
            <person name="Jiang Y."/>
            <person name="Liu J."/>
            <person name="Wang Z."/>
            <person name="Sha Y."/>
            <person name="Zhang B."/>
            <person name="Wu H."/>
            <person name="Tang D."/>
            <person name="Shen Q."/>
            <person name="Xue P."/>
            <person name="Zou S."/>
            <person name="Wang X."/>
            <person name="Liu X."/>
            <person name="Wang F."/>
            <person name="Yang Y."/>
            <person name="An X."/>
            <person name="Dong Z."/>
            <person name="Zhang K."/>
            <person name="Zhang X."/>
            <person name="Luo M.C."/>
            <person name="Dvorak J."/>
            <person name="Tong Y."/>
            <person name="Wang J."/>
            <person name="Yang H."/>
            <person name="Li Z."/>
            <person name="Wang D."/>
            <person name="Zhang A."/>
            <person name="Wang J."/>
        </authorList>
    </citation>
    <scope>NUCLEOTIDE SEQUENCE</scope>
    <source>
        <strain evidence="3">cv. G1812</strain>
    </source>
</reference>
<organism evidence="2 3">
    <name type="scientific">Triticum urartu</name>
    <name type="common">Red wild einkorn</name>
    <name type="synonym">Crithodium urartu</name>
    <dbReference type="NCBI Taxonomy" id="4572"/>
    <lineage>
        <taxon>Eukaryota</taxon>
        <taxon>Viridiplantae</taxon>
        <taxon>Streptophyta</taxon>
        <taxon>Embryophyta</taxon>
        <taxon>Tracheophyta</taxon>
        <taxon>Spermatophyta</taxon>
        <taxon>Magnoliopsida</taxon>
        <taxon>Liliopsida</taxon>
        <taxon>Poales</taxon>
        <taxon>Poaceae</taxon>
        <taxon>BOP clade</taxon>
        <taxon>Pooideae</taxon>
        <taxon>Triticodae</taxon>
        <taxon>Triticeae</taxon>
        <taxon>Triticinae</taxon>
        <taxon>Triticum</taxon>
    </lineage>
</organism>
<evidence type="ECO:0000256" key="1">
    <source>
        <dbReference type="SAM" id="Phobius"/>
    </source>
</evidence>
<keyword evidence="1" id="KW-0472">Membrane</keyword>
<proteinExistence type="predicted"/>
<keyword evidence="1" id="KW-0812">Transmembrane</keyword>
<dbReference type="AlphaFoldDB" id="A0A8R7PC39"/>
<keyword evidence="3" id="KW-1185">Reference proteome</keyword>
<dbReference type="Gramene" id="TuG1812G0200001740.01.T01">
    <property type="protein sequence ID" value="TuG1812G0200001740.01.T01.cds361454"/>
    <property type="gene ID" value="TuG1812G0200001740.01"/>
</dbReference>
<feature type="transmembrane region" description="Helical" evidence="1">
    <location>
        <begin position="12"/>
        <end position="29"/>
    </location>
</feature>
<dbReference type="Proteomes" id="UP000015106">
    <property type="component" value="Chromosome 2"/>
</dbReference>
<sequence length="100" mass="11006">MSSWTRSGKLTDGLPIALFAAALVFLKYSSKRRNVTSTIALSGRQVIPFNTGSFLYTSVISVPMMPYLAPLLSCTSDHFSIGFRRIQSENFVIFPLLSPA</sequence>
<reference evidence="2" key="2">
    <citation type="submission" date="2018-03" db="EMBL/GenBank/DDBJ databases">
        <title>The Triticum urartu genome reveals the dynamic nature of wheat genome evolution.</title>
        <authorList>
            <person name="Ling H."/>
            <person name="Ma B."/>
            <person name="Shi X."/>
            <person name="Liu H."/>
            <person name="Dong L."/>
            <person name="Sun H."/>
            <person name="Cao Y."/>
            <person name="Gao Q."/>
            <person name="Zheng S."/>
            <person name="Li Y."/>
            <person name="Yu Y."/>
            <person name="Du H."/>
            <person name="Qi M."/>
            <person name="Li Y."/>
            <person name="Yu H."/>
            <person name="Cui Y."/>
            <person name="Wang N."/>
            <person name="Chen C."/>
            <person name="Wu H."/>
            <person name="Zhao Y."/>
            <person name="Zhang J."/>
            <person name="Li Y."/>
            <person name="Zhou W."/>
            <person name="Zhang B."/>
            <person name="Hu W."/>
            <person name="Eijk M."/>
            <person name="Tang J."/>
            <person name="Witsenboer H."/>
            <person name="Zhao S."/>
            <person name="Li Z."/>
            <person name="Zhang A."/>
            <person name="Wang D."/>
            <person name="Liang C."/>
        </authorList>
    </citation>
    <scope>NUCLEOTIDE SEQUENCE [LARGE SCALE GENOMIC DNA]</scope>
    <source>
        <strain evidence="2">cv. G1812</strain>
    </source>
</reference>
<reference evidence="2" key="3">
    <citation type="submission" date="2022-06" db="UniProtKB">
        <authorList>
            <consortium name="EnsemblPlants"/>
        </authorList>
    </citation>
    <scope>IDENTIFICATION</scope>
</reference>
<protein>
    <submittedName>
        <fullName evidence="2">Uncharacterized protein</fullName>
    </submittedName>
</protein>
<name>A0A8R7PC39_TRIUA</name>
<accession>A0A8R7PC39</accession>
<evidence type="ECO:0000313" key="2">
    <source>
        <dbReference type="EnsemblPlants" id="TuG1812G0200001740.01.T01.cds361454"/>
    </source>
</evidence>